<name>A0ACB8B296_9AGAM</name>
<evidence type="ECO:0000313" key="1">
    <source>
        <dbReference type="EMBL" id="KAH7919655.1"/>
    </source>
</evidence>
<evidence type="ECO:0000313" key="2">
    <source>
        <dbReference type="Proteomes" id="UP000790709"/>
    </source>
</evidence>
<dbReference type="EMBL" id="MU266641">
    <property type="protein sequence ID" value="KAH7919655.1"/>
    <property type="molecule type" value="Genomic_DNA"/>
</dbReference>
<proteinExistence type="predicted"/>
<gene>
    <name evidence="1" type="ORF">BV22DRAFT_849319</name>
</gene>
<reference evidence="1" key="1">
    <citation type="journal article" date="2021" name="New Phytol.">
        <title>Evolutionary innovations through gain and loss of genes in the ectomycorrhizal Boletales.</title>
        <authorList>
            <person name="Wu G."/>
            <person name="Miyauchi S."/>
            <person name="Morin E."/>
            <person name="Kuo A."/>
            <person name="Drula E."/>
            <person name="Varga T."/>
            <person name="Kohler A."/>
            <person name="Feng B."/>
            <person name="Cao Y."/>
            <person name="Lipzen A."/>
            <person name="Daum C."/>
            <person name="Hundley H."/>
            <person name="Pangilinan J."/>
            <person name="Johnson J."/>
            <person name="Barry K."/>
            <person name="LaButti K."/>
            <person name="Ng V."/>
            <person name="Ahrendt S."/>
            <person name="Min B."/>
            <person name="Choi I.G."/>
            <person name="Park H."/>
            <person name="Plett J.M."/>
            <person name="Magnuson J."/>
            <person name="Spatafora J.W."/>
            <person name="Nagy L.G."/>
            <person name="Henrissat B."/>
            <person name="Grigoriev I.V."/>
            <person name="Yang Z.L."/>
            <person name="Xu J."/>
            <person name="Martin F.M."/>
        </authorList>
    </citation>
    <scope>NUCLEOTIDE SEQUENCE</scope>
    <source>
        <strain evidence="1">KUC20120723A-06</strain>
    </source>
</reference>
<keyword evidence="2" id="KW-1185">Reference proteome</keyword>
<accession>A0ACB8B296</accession>
<organism evidence="1 2">
    <name type="scientific">Leucogyrophana mollusca</name>
    <dbReference type="NCBI Taxonomy" id="85980"/>
    <lineage>
        <taxon>Eukaryota</taxon>
        <taxon>Fungi</taxon>
        <taxon>Dikarya</taxon>
        <taxon>Basidiomycota</taxon>
        <taxon>Agaricomycotina</taxon>
        <taxon>Agaricomycetes</taxon>
        <taxon>Agaricomycetidae</taxon>
        <taxon>Boletales</taxon>
        <taxon>Boletales incertae sedis</taxon>
        <taxon>Leucogyrophana</taxon>
    </lineage>
</organism>
<dbReference type="Proteomes" id="UP000790709">
    <property type="component" value="Unassembled WGS sequence"/>
</dbReference>
<sequence>MVIAGNVVHSDMSLGCVHETPGATEFFVVRFRAEEDTVLGHFKAHLFNLVSLAVVKEANEEERGIGVSVVKVHSDTRQVHDDYGRLVLDQRA</sequence>
<comment type="caution">
    <text evidence="1">The sequence shown here is derived from an EMBL/GenBank/DDBJ whole genome shotgun (WGS) entry which is preliminary data.</text>
</comment>
<protein>
    <submittedName>
        <fullName evidence="1">Uncharacterized protein</fullName>
    </submittedName>
</protein>